<evidence type="ECO:0000313" key="3">
    <source>
        <dbReference type="Proteomes" id="UP000632154"/>
    </source>
</evidence>
<dbReference type="RefSeq" id="WP_189641685.1">
    <property type="nucleotide sequence ID" value="NZ_BNAL01000001.1"/>
</dbReference>
<feature type="transmembrane region" description="Helical" evidence="1">
    <location>
        <begin position="98"/>
        <end position="115"/>
    </location>
</feature>
<dbReference type="EMBL" id="BNAL01000001">
    <property type="protein sequence ID" value="GHF92812.1"/>
    <property type="molecule type" value="Genomic_DNA"/>
</dbReference>
<protein>
    <submittedName>
        <fullName evidence="2">Uncharacterized protein</fullName>
    </submittedName>
</protein>
<comment type="caution">
    <text evidence="2">The sequence shown here is derived from an EMBL/GenBank/DDBJ whole genome shotgun (WGS) entry which is preliminary data.</text>
</comment>
<organism evidence="2 3">
    <name type="scientific">Deinococcus piscis</name>
    <dbReference type="NCBI Taxonomy" id="394230"/>
    <lineage>
        <taxon>Bacteria</taxon>
        <taxon>Thermotogati</taxon>
        <taxon>Deinococcota</taxon>
        <taxon>Deinococci</taxon>
        <taxon>Deinococcales</taxon>
        <taxon>Deinococcaceae</taxon>
        <taxon>Deinococcus</taxon>
    </lineage>
</organism>
<feature type="transmembrane region" description="Helical" evidence="1">
    <location>
        <begin position="38"/>
        <end position="60"/>
    </location>
</feature>
<keyword evidence="1" id="KW-0472">Membrane</keyword>
<keyword evidence="1" id="KW-1133">Transmembrane helix</keyword>
<sequence>MTLPDVLFYAALLAALPLWLVVGFRIPAAPVRLSRPAAYALSFACLTVPLSLLFLSVVMSVPCVGVAWRTLPWLALALFAGLAARMVAQAGGQREARLLYVLLGLMLLLAGVYIFDPLTSSHPLCAGQDQLGRMGAQTAFLTDAAKGVLPPLALLAYAAWQERRTGARDLS</sequence>
<reference evidence="3" key="1">
    <citation type="journal article" date="2019" name="Int. J. Syst. Evol. Microbiol.">
        <title>The Global Catalogue of Microorganisms (GCM) 10K type strain sequencing project: providing services to taxonomists for standard genome sequencing and annotation.</title>
        <authorList>
            <consortium name="The Broad Institute Genomics Platform"/>
            <consortium name="The Broad Institute Genome Sequencing Center for Infectious Disease"/>
            <person name="Wu L."/>
            <person name="Ma J."/>
        </authorList>
    </citation>
    <scope>NUCLEOTIDE SEQUENCE [LARGE SCALE GENOMIC DNA]</scope>
    <source>
        <strain evidence="3">CGMCC 1.18439</strain>
    </source>
</reference>
<keyword evidence="1" id="KW-0812">Transmembrane</keyword>
<gene>
    <name evidence="2" type="ORF">GCM10017783_00810</name>
</gene>
<feature type="transmembrane region" description="Helical" evidence="1">
    <location>
        <begin position="66"/>
        <end position="86"/>
    </location>
</feature>
<keyword evidence="3" id="KW-1185">Reference proteome</keyword>
<evidence type="ECO:0000256" key="1">
    <source>
        <dbReference type="SAM" id="Phobius"/>
    </source>
</evidence>
<accession>A0ABQ3JWE6</accession>
<name>A0ABQ3JWE6_9DEIO</name>
<feature type="transmembrane region" description="Helical" evidence="1">
    <location>
        <begin position="6"/>
        <end position="26"/>
    </location>
</feature>
<dbReference type="Proteomes" id="UP000632154">
    <property type="component" value="Unassembled WGS sequence"/>
</dbReference>
<evidence type="ECO:0000313" key="2">
    <source>
        <dbReference type="EMBL" id="GHF92812.1"/>
    </source>
</evidence>
<proteinExistence type="predicted"/>